<name>A0A2X4REW4_9CORY</name>
<proteinExistence type="predicted"/>
<dbReference type="KEGG" id="cmin:NCTC10288_01761"/>
<evidence type="ECO:0000313" key="1">
    <source>
        <dbReference type="EMBL" id="QPS60668.1"/>
    </source>
</evidence>
<dbReference type="AlphaFoldDB" id="A0A2X4REW4"/>
<gene>
    <name evidence="1" type="ORF">I6G51_05715</name>
    <name evidence="2" type="ORF">NCTC10288_01761</name>
</gene>
<accession>A0A2X4REW4</accession>
<organism evidence="2 3">
    <name type="scientific">Corynebacterium minutissimum</name>
    <dbReference type="NCBI Taxonomy" id="38301"/>
    <lineage>
        <taxon>Bacteria</taxon>
        <taxon>Bacillati</taxon>
        <taxon>Actinomycetota</taxon>
        <taxon>Actinomycetes</taxon>
        <taxon>Mycobacteriales</taxon>
        <taxon>Corynebacteriaceae</taxon>
        <taxon>Corynebacterium</taxon>
    </lineage>
</organism>
<keyword evidence="4" id="KW-1185">Reference proteome</keyword>
<dbReference type="RefSeq" id="WP_052319674.1">
    <property type="nucleotide sequence ID" value="NZ_CP065689.1"/>
</dbReference>
<sequence>MAEELKLRFAQADSVFRLNHARWSDADIARLLDNYLDDYIERSRLQSPWILDSRQEGSVFVVEHLFPVDEFVELAAGRMSLDEHFIESIPLTYPITFEIRAGYLRMHKPLAAQYGGLVSDFIRGLGKMLVQSDEKYLWDHGYAECAGVGSIPFNVYGLLEPDEPLVGFYRVDVDMEHEAWLFVTPQGLIVHFDNDEVLAFDKADMRNPSVPSGFFSYSMLKVEVLGLQGSGPVKTSFSPKDLGELDQARADIRTMLASPHQGHTRRMVDPCPHPWLEVEGDELDYMAQANLERYRGDTTRAGRNPFSDAAGQMFTAMDNPFA</sequence>
<dbReference type="Proteomes" id="UP000594905">
    <property type="component" value="Chromosome"/>
</dbReference>
<reference evidence="2 3" key="1">
    <citation type="submission" date="2018-06" db="EMBL/GenBank/DDBJ databases">
        <authorList>
            <consortium name="Pathogen Informatics"/>
            <person name="Doyle S."/>
        </authorList>
    </citation>
    <scope>NUCLEOTIDE SEQUENCE [LARGE SCALE GENOMIC DNA]</scope>
    <source>
        <strain evidence="2 3">NCTC10288</strain>
    </source>
</reference>
<dbReference type="Proteomes" id="UP000249264">
    <property type="component" value="Chromosome 1"/>
</dbReference>
<dbReference type="GeneID" id="70783644"/>
<reference evidence="1 4" key="2">
    <citation type="submission" date="2020-12" db="EMBL/GenBank/DDBJ databases">
        <title>FDA dAtabase for Regulatory Grade micrObial Sequences (FDA-ARGOS): Supporting development and validation of Infectious Disease Dx tests.</title>
        <authorList>
            <person name="Sproer C."/>
            <person name="Gronow S."/>
            <person name="Severitt S."/>
            <person name="Schroder I."/>
            <person name="Tallon L."/>
            <person name="Sadzewicz L."/>
            <person name="Zhao X."/>
            <person name="Boylan J."/>
            <person name="Ott S."/>
            <person name="Bowen H."/>
            <person name="Vavikolanu K."/>
            <person name="Mehta A."/>
            <person name="Aluvathingal J."/>
            <person name="Nadendla S."/>
            <person name="Lowell S."/>
            <person name="Myers T."/>
            <person name="Yan Y."/>
            <person name="Sichtig H."/>
        </authorList>
    </citation>
    <scope>NUCLEOTIDE SEQUENCE [LARGE SCALE GENOMIC DNA]</scope>
    <source>
        <strain evidence="1 4">FDAARGOS_894</strain>
    </source>
</reference>
<dbReference type="EMBL" id="LS483460">
    <property type="protein sequence ID" value="SQI00449.1"/>
    <property type="molecule type" value="Genomic_DNA"/>
</dbReference>
<dbReference type="OrthoDB" id="4418136at2"/>
<evidence type="ECO:0000313" key="2">
    <source>
        <dbReference type="EMBL" id="SQI00449.1"/>
    </source>
</evidence>
<protein>
    <submittedName>
        <fullName evidence="2">Uncharacterized protein</fullName>
    </submittedName>
</protein>
<evidence type="ECO:0000313" key="4">
    <source>
        <dbReference type="Proteomes" id="UP000594905"/>
    </source>
</evidence>
<evidence type="ECO:0000313" key="3">
    <source>
        <dbReference type="Proteomes" id="UP000249264"/>
    </source>
</evidence>
<dbReference type="EMBL" id="CP065689">
    <property type="protein sequence ID" value="QPS60668.1"/>
    <property type="molecule type" value="Genomic_DNA"/>
</dbReference>